<evidence type="ECO:0000256" key="6">
    <source>
        <dbReference type="ARBA" id="ARBA00022763"/>
    </source>
</evidence>
<dbReference type="Proteomes" id="UP000231567">
    <property type="component" value="Unassembled WGS sequence"/>
</dbReference>
<reference evidence="17 18" key="1">
    <citation type="submission" date="2017-09" db="EMBL/GenBank/DDBJ databases">
        <title>Depth-based differentiation of microbial function through sediment-hosted aquifers and enrichment of novel symbionts in the deep terrestrial subsurface.</title>
        <authorList>
            <person name="Probst A.J."/>
            <person name="Ladd B."/>
            <person name="Jarett J.K."/>
            <person name="Geller-Mcgrath D.E."/>
            <person name="Sieber C.M."/>
            <person name="Emerson J.B."/>
            <person name="Anantharaman K."/>
            <person name="Thomas B.C."/>
            <person name="Malmstrom R."/>
            <person name="Stieglmeier M."/>
            <person name="Klingl A."/>
            <person name="Woyke T."/>
            <person name="Ryan C.M."/>
            <person name="Banfield J.F."/>
        </authorList>
    </citation>
    <scope>NUCLEOTIDE SEQUENCE [LARGE SCALE GENOMIC DNA]</scope>
    <source>
        <strain evidence="17">CG23_combo_of_CG06-09_8_20_14_all_40_13</strain>
    </source>
</reference>
<keyword evidence="5 13" id="KW-0479">Metal-binding</keyword>
<feature type="binding site" evidence="13">
    <location>
        <position position="449"/>
    </location>
    <ligand>
        <name>Zn(2+)</name>
        <dbReference type="ChEBI" id="CHEBI:29105"/>
    </ligand>
</feature>
<dbReference type="PROSITE" id="PS01055">
    <property type="entry name" value="DNA_LIGASE_N1"/>
    <property type="match status" value="1"/>
</dbReference>
<dbReference type="PIRSF" id="PIRSF001604">
    <property type="entry name" value="LigA"/>
    <property type="match status" value="1"/>
</dbReference>
<feature type="binding site" evidence="13">
    <location>
        <position position="429"/>
    </location>
    <ligand>
        <name>Zn(2+)</name>
        <dbReference type="ChEBI" id="CHEBI:29105"/>
    </ligand>
</feature>
<dbReference type="InterPro" id="IPR033136">
    <property type="entry name" value="DNA_ligase_CS"/>
</dbReference>
<evidence type="ECO:0000256" key="9">
    <source>
        <dbReference type="ARBA" id="ARBA00023027"/>
    </source>
</evidence>
<dbReference type="Gene3D" id="1.10.150.20">
    <property type="entry name" value="5' to 3' exonuclease, C-terminal subdomain"/>
    <property type="match status" value="2"/>
</dbReference>
<dbReference type="InterPro" id="IPR013840">
    <property type="entry name" value="DNAligase_N"/>
</dbReference>
<evidence type="ECO:0000256" key="15">
    <source>
        <dbReference type="SAM" id="Coils"/>
    </source>
</evidence>
<dbReference type="PROSITE" id="PS50172">
    <property type="entry name" value="BRCT"/>
    <property type="match status" value="1"/>
</dbReference>
<dbReference type="PANTHER" id="PTHR23389">
    <property type="entry name" value="CHROMOSOME TRANSMISSION FIDELITY FACTOR 18"/>
    <property type="match status" value="1"/>
</dbReference>
<comment type="function">
    <text evidence="13">DNA ligase that catalyzes the formation of phosphodiester linkages between 5'-phosphoryl and 3'-hydroxyl groups in double-stranded DNA using NAD as a coenzyme and as the energy source for the reaction. It is essential for DNA replication and repair of damaged DNA.</text>
</comment>
<evidence type="ECO:0000313" key="18">
    <source>
        <dbReference type="Proteomes" id="UP000231567"/>
    </source>
</evidence>
<keyword evidence="3 13" id="KW-0436">Ligase</keyword>
<dbReference type="GO" id="GO:0046872">
    <property type="term" value="F:metal ion binding"/>
    <property type="evidence" value="ECO:0007669"/>
    <property type="project" value="UniProtKB-KW"/>
</dbReference>
<feature type="coiled-coil region" evidence="15">
    <location>
        <begin position="3"/>
        <end position="30"/>
    </location>
</feature>
<comment type="caution">
    <text evidence="17">The sequence shown here is derived from an EMBL/GenBank/DDBJ whole genome shotgun (WGS) entry which is preliminary data.</text>
</comment>
<dbReference type="PROSITE" id="PS01056">
    <property type="entry name" value="DNA_LIGASE_N2"/>
    <property type="match status" value="1"/>
</dbReference>
<dbReference type="InterPro" id="IPR010994">
    <property type="entry name" value="RuvA_2-like"/>
</dbReference>
<dbReference type="GO" id="GO:0005829">
    <property type="term" value="C:cytosol"/>
    <property type="evidence" value="ECO:0007669"/>
    <property type="project" value="TreeGrafter"/>
</dbReference>
<dbReference type="SMART" id="SM00292">
    <property type="entry name" value="BRCT"/>
    <property type="match status" value="1"/>
</dbReference>
<dbReference type="CDD" id="cd00114">
    <property type="entry name" value="LIGANc"/>
    <property type="match status" value="1"/>
</dbReference>
<evidence type="ECO:0000259" key="16">
    <source>
        <dbReference type="PROSITE" id="PS50172"/>
    </source>
</evidence>
<evidence type="ECO:0000256" key="13">
    <source>
        <dbReference type="HAMAP-Rule" id="MF_01588"/>
    </source>
</evidence>
<dbReference type="NCBIfam" id="NF005932">
    <property type="entry name" value="PRK07956.1"/>
    <property type="match status" value="1"/>
</dbReference>
<evidence type="ECO:0000256" key="11">
    <source>
        <dbReference type="ARBA" id="ARBA00034005"/>
    </source>
</evidence>
<keyword evidence="6 13" id="KW-0227">DNA damage</keyword>
<keyword evidence="9 13" id="KW-0520">NAD</keyword>
<comment type="cofactor">
    <cofactor evidence="13">
        <name>Mg(2+)</name>
        <dbReference type="ChEBI" id="CHEBI:18420"/>
    </cofactor>
    <cofactor evidence="13">
        <name>Mn(2+)</name>
        <dbReference type="ChEBI" id="CHEBI:29035"/>
    </cofactor>
</comment>
<name>A0A2G9YR42_9BACT</name>
<dbReference type="InterPro" id="IPR004150">
    <property type="entry name" value="NAD_DNA_ligase_OB"/>
</dbReference>
<feature type="active site" description="N6-AMP-lysine intermediate" evidence="13">
    <location>
        <position position="121"/>
    </location>
</feature>
<sequence>MTIEKAKKRIQQLKKEIDKIRYAYHVLDKQIVSDAVKDSLQYELQELEQKFPDLITPDSPSQRVGGEPLDKFQKVRHEVPMLSLNDVFSFQEMQSWLERLQRIKVAGFEKEMKDGFYAELKMDGLAVSLEYENGIFVRGSTRGDGITGEDVTHNLKTIEAIPLKLKIENLLSSKARVLRRQSLKISPKIEVRGEVFMSKKALDEVNRQQAKKDLPKFANPRNAAAGSIRQLNPKITASRYLDCFIYEIVTNLGQKTHHQVHQIVRQLGFKINPEDRHCRDFNEVEKFHQSWIGGRKKLPYNTDGVVVVVNNLGLLQKLGVVGKAPRGIIAYKFPAAQAQTIIEDIKVQVGRTGTLTPVAYLRPVSVSGVTISRATLHNEDEISKKDVRIGDTVIVQRAGDVIPEVVSSLKDMRTGEEKIFHFPKKCPLCGSQVVRLKGQAAYKCLDPQCFVRKFKNMLHFVSKAAFDMPGLGPKILNKFIQGGLVKDAADLFTLTQGDIAPLERFAEKSAQNIVDSIKAAKTVPLHKFLFALGILQVGEKAAQELALSLNRRLAKEKKAPKIENYLKMIQNMSVQELQQLPDFGPKISQSIYDYFQNSDNVKLLKKLGNADVAIEAGAKETAGVKLQGRIFVFTGTLADITREEAKEMVIQKGGEVSESVSKKTFYVVAGLEPGSKYEEAKKLGVKILSEKEFLKIILQK</sequence>
<evidence type="ECO:0000256" key="12">
    <source>
        <dbReference type="ARBA" id="ARBA00060881"/>
    </source>
</evidence>
<keyword evidence="15" id="KW-0175">Coiled coil</keyword>
<keyword evidence="13" id="KW-0464">Manganese</keyword>
<comment type="catalytic activity">
    <reaction evidence="11 13 14">
        <text>NAD(+) + (deoxyribonucleotide)n-3'-hydroxyl + 5'-phospho-(deoxyribonucleotide)m = (deoxyribonucleotide)n+m + AMP + beta-nicotinamide D-nucleotide.</text>
        <dbReference type="EC" id="6.5.1.2"/>
    </reaction>
</comment>
<dbReference type="GO" id="GO:0006260">
    <property type="term" value="P:DNA replication"/>
    <property type="evidence" value="ECO:0007669"/>
    <property type="project" value="UniProtKB-KW"/>
</dbReference>
<dbReference type="InterPro" id="IPR018239">
    <property type="entry name" value="DNA_ligase_AS"/>
</dbReference>
<dbReference type="InterPro" id="IPR013839">
    <property type="entry name" value="DNAligase_adenylation"/>
</dbReference>
<dbReference type="InterPro" id="IPR012340">
    <property type="entry name" value="NA-bd_OB-fold"/>
</dbReference>
<dbReference type="InterPro" id="IPR036420">
    <property type="entry name" value="BRCT_dom_sf"/>
</dbReference>
<dbReference type="GO" id="GO:0003911">
    <property type="term" value="F:DNA ligase (NAD+) activity"/>
    <property type="evidence" value="ECO:0007669"/>
    <property type="project" value="UniProtKB-UniRule"/>
</dbReference>
<accession>A0A2G9YR42</accession>
<dbReference type="NCBIfam" id="TIGR00575">
    <property type="entry name" value="dnlj"/>
    <property type="match status" value="1"/>
</dbReference>
<gene>
    <name evidence="13" type="primary">ligA</name>
    <name evidence="17" type="ORF">COX39_01955</name>
</gene>
<dbReference type="FunFam" id="2.40.50.140:FF:000012">
    <property type="entry name" value="DNA ligase"/>
    <property type="match status" value="1"/>
</dbReference>
<keyword evidence="7 13" id="KW-0862">Zinc</keyword>
<dbReference type="Pfam" id="PF12826">
    <property type="entry name" value="HHH_2"/>
    <property type="match status" value="1"/>
</dbReference>
<evidence type="ECO:0000256" key="10">
    <source>
        <dbReference type="ARBA" id="ARBA00023204"/>
    </source>
</evidence>
<evidence type="ECO:0000256" key="5">
    <source>
        <dbReference type="ARBA" id="ARBA00022723"/>
    </source>
</evidence>
<comment type="similarity">
    <text evidence="12 13">Belongs to the NAD-dependent DNA ligase family. LigA subfamily.</text>
</comment>
<dbReference type="SUPFAM" id="SSF50249">
    <property type="entry name" value="Nucleic acid-binding proteins"/>
    <property type="match status" value="1"/>
</dbReference>
<comment type="caution">
    <text evidence="13">Lacks conserved residue(s) required for the propagation of feature annotation.</text>
</comment>
<protein>
    <recommendedName>
        <fullName evidence="2 13">DNA ligase</fullName>
        <ecNumber evidence="1 13">6.5.1.2</ecNumber>
    </recommendedName>
    <alternativeName>
        <fullName evidence="13">Polydeoxyribonucleotide synthase [NAD(+)]</fullName>
    </alternativeName>
</protein>
<dbReference type="SUPFAM" id="SSF47781">
    <property type="entry name" value="RuvA domain 2-like"/>
    <property type="match status" value="1"/>
</dbReference>
<evidence type="ECO:0000256" key="14">
    <source>
        <dbReference type="RuleBase" id="RU000618"/>
    </source>
</evidence>
<feature type="binding site" evidence="13">
    <location>
        <position position="142"/>
    </location>
    <ligand>
        <name>NAD(+)</name>
        <dbReference type="ChEBI" id="CHEBI:57540"/>
    </ligand>
</feature>
<feature type="binding site" evidence="13">
    <location>
        <position position="332"/>
    </location>
    <ligand>
        <name>NAD(+)</name>
        <dbReference type="ChEBI" id="CHEBI:57540"/>
    </ligand>
</feature>
<evidence type="ECO:0000256" key="3">
    <source>
        <dbReference type="ARBA" id="ARBA00022598"/>
    </source>
</evidence>
<evidence type="ECO:0000256" key="1">
    <source>
        <dbReference type="ARBA" id="ARBA00012722"/>
    </source>
</evidence>
<dbReference type="Gene3D" id="6.20.10.30">
    <property type="match status" value="1"/>
</dbReference>
<evidence type="ECO:0000256" key="2">
    <source>
        <dbReference type="ARBA" id="ARBA00013308"/>
    </source>
</evidence>
<dbReference type="GO" id="GO:0006281">
    <property type="term" value="P:DNA repair"/>
    <property type="evidence" value="ECO:0007669"/>
    <property type="project" value="UniProtKB-KW"/>
</dbReference>
<feature type="domain" description="BRCT" evidence="16">
    <location>
        <begin position="621"/>
        <end position="700"/>
    </location>
</feature>
<feature type="binding site" evidence="13">
    <location>
        <position position="426"/>
    </location>
    <ligand>
        <name>Zn(2+)</name>
        <dbReference type="ChEBI" id="CHEBI:29105"/>
    </ligand>
</feature>
<feature type="binding site" evidence="13">
    <location>
        <position position="119"/>
    </location>
    <ligand>
        <name>NAD(+)</name>
        <dbReference type="ChEBI" id="CHEBI:57540"/>
    </ligand>
</feature>
<dbReference type="Gene3D" id="3.40.50.10190">
    <property type="entry name" value="BRCT domain"/>
    <property type="match status" value="1"/>
</dbReference>
<dbReference type="Gene3D" id="3.30.470.30">
    <property type="entry name" value="DNA ligase/mRNA capping enzyme"/>
    <property type="match status" value="1"/>
</dbReference>
<proteinExistence type="inferred from homology"/>
<organism evidence="17 18">
    <name type="scientific">Candidatus Nealsonbacteria bacterium CG23_combo_of_CG06-09_8_20_14_all_40_13</name>
    <dbReference type="NCBI Taxonomy" id="1974724"/>
    <lineage>
        <taxon>Bacteria</taxon>
        <taxon>Candidatus Nealsoniibacteriota</taxon>
    </lineage>
</organism>
<keyword evidence="8 13" id="KW-0460">Magnesium</keyword>
<dbReference type="InterPro" id="IPR001679">
    <property type="entry name" value="DNA_ligase"/>
</dbReference>
<dbReference type="Pfam" id="PF00533">
    <property type="entry name" value="BRCT"/>
    <property type="match status" value="1"/>
</dbReference>
<dbReference type="Pfam" id="PF03120">
    <property type="entry name" value="OB_DNA_ligase"/>
    <property type="match status" value="1"/>
</dbReference>
<dbReference type="HAMAP" id="MF_01588">
    <property type="entry name" value="DNA_ligase_A"/>
    <property type="match status" value="1"/>
</dbReference>
<dbReference type="PANTHER" id="PTHR23389:SF9">
    <property type="entry name" value="DNA LIGASE"/>
    <property type="match status" value="1"/>
</dbReference>
<feature type="binding site" evidence="13">
    <location>
        <position position="444"/>
    </location>
    <ligand>
        <name>Zn(2+)</name>
        <dbReference type="ChEBI" id="CHEBI:29105"/>
    </ligand>
</feature>
<evidence type="ECO:0000256" key="8">
    <source>
        <dbReference type="ARBA" id="ARBA00022842"/>
    </source>
</evidence>
<dbReference type="Gene3D" id="1.10.287.610">
    <property type="entry name" value="Helix hairpin bin"/>
    <property type="match status" value="1"/>
</dbReference>
<dbReference type="InterPro" id="IPR001357">
    <property type="entry name" value="BRCT_dom"/>
</dbReference>
<dbReference type="EC" id="6.5.1.2" evidence="1 13"/>
<evidence type="ECO:0000313" key="17">
    <source>
        <dbReference type="EMBL" id="PIP21632.1"/>
    </source>
</evidence>
<dbReference type="AlphaFoldDB" id="A0A2G9YR42"/>
<dbReference type="Pfam" id="PF01653">
    <property type="entry name" value="DNA_ligase_aden"/>
    <property type="match status" value="1"/>
</dbReference>
<feature type="binding site" evidence="13">
    <location>
        <begin position="83"/>
        <end position="84"/>
    </location>
    <ligand>
        <name>NAD(+)</name>
        <dbReference type="ChEBI" id="CHEBI:57540"/>
    </ligand>
</feature>
<dbReference type="InterPro" id="IPR041663">
    <property type="entry name" value="DisA/LigA_HHH"/>
</dbReference>
<dbReference type="SUPFAM" id="SSF56091">
    <property type="entry name" value="DNA ligase/mRNA capping enzyme, catalytic domain"/>
    <property type="match status" value="1"/>
</dbReference>
<evidence type="ECO:0000256" key="4">
    <source>
        <dbReference type="ARBA" id="ARBA00022705"/>
    </source>
</evidence>
<keyword evidence="10 13" id="KW-0234">DNA repair</keyword>
<feature type="binding site" evidence="13">
    <location>
        <position position="194"/>
    </location>
    <ligand>
        <name>NAD(+)</name>
        <dbReference type="ChEBI" id="CHEBI:57540"/>
    </ligand>
</feature>
<dbReference type="Gene3D" id="2.40.50.140">
    <property type="entry name" value="Nucleic acid-binding proteins"/>
    <property type="match status" value="1"/>
</dbReference>
<evidence type="ECO:0000256" key="7">
    <source>
        <dbReference type="ARBA" id="ARBA00022833"/>
    </source>
</evidence>
<dbReference type="CDD" id="cd17748">
    <property type="entry name" value="BRCT_DNA_ligase_like"/>
    <property type="match status" value="1"/>
</dbReference>
<dbReference type="SMART" id="SM00532">
    <property type="entry name" value="LIGANc"/>
    <property type="match status" value="1"/>
</dbReference>
<keyword evidence="4 13" id="KW-0235">DNA replication</keyword>
<dbReference type="SUPFAM" id="SSF52113">
    <property type="entry name" value="BRCT domain"/>
    <property type="match status" value="1"/>
</dbReference>
<dbReference type="EMBL" id="PCRM01000027">
    <property type="protein sequence ID" value="PIP21632.1"/>
    <property type="molecule type" value="Genomic_DNA"/>
</dbReference>